<organism evidence="7 8">
    <name type="scientific">Methylophaga nitratireducenticrescens</name>
    <dbReference type="NCBI Taxonomy" id="754476"/>
    <lineage>
        <taxon>Bacteria</taxon>
        <taxon>Pseudomonadati</taxon>
        <taxon>Pseudomonadota</taxon>
        <taxon>Gammaproteobacteria</taxon>
        <taxon>Thiotrichales</taxon>
        <taxon>Piscirickettsiaceae</taxon>
        <taxon>Methylophaga</taxon>
    </lineage>
</organism>
<dbReference type="STRING" id="754476.Q7A_663"/>
<evidence type="ECO:0000313" key="7">
    <source>
        <dbReference type="EMBL" id="AFI83509.1"/>
    </source>
</evidence>
<keyword evidence="3" id="KW-1003">Cell membrane</keyword>
<evidence type="ECO:0000256" key="2">
    <source>
        <dbReference type="ARBA" id="ARBA00022448"/>
    </source>
</evidence>
<evidence type="ECO:0000313" key="8">
    <source>
        <dbReference type="Proteomes" id="UP000009144"/>
    </source>
</evidence>
<dbReference type="InterPro" id="IPR036259">
    <property type="entry name" value="MFS_trans_sf"/>
</dbReference>
<dbReference type="PANTHER" id="PTHR43266:SF2">
    <property type="entry name" value="MAJOR FACILITATOR SUPERFAMILY (MFS) PROFILE DOMAIN-CONTAINING PROTEIN"/>
    <property type="match status" value="1"/>
</dbReference>
<evidence type="ECO:0000256" key="6">
    <source>
        <dbReference type="ARBA" id="ARBA00023136"/>
    </source>
</evidence>
<dbReference type="OrthoDB" id="9803968at2"/>
<reference evidence="7 8" key="2">
    <citation type="journal article" date="2013" name="Int. J. Syst. Evol. Microbiol.">
        <title>Methylophaga nitratireducenticrescens sp. nov. and Methylophaga frappieri sp. nov., isolated from the biofilm of the methanol-fed denitrification system treating the seawater at the Montreal Biodome.</title>
        <authorList>
            <person name="Villeneuve C."/>
            <person name="Martineau C."/>
            <person name="Mauffrey F."/>
            <person name="Villemur R."/>
        </authorList>
    </citation>
    <scope>NUCLEOTIDE SEQUENCE [LARGE SCALE GENOMIC DNA]</scope>
    <source>
        <strain evidence="7 8">JAM1</strain>
    </source>
</reference>
<dbReference type="HOGENOM" id="CLU_656896_0_0_6"/>
<evidence type="ECO:0000256" key="1">
    <source>
        <dbReference type="ARBA" id="ARBA00004651"/>
    </source>
</evidence>
<keyword evidence="2" id="KW-0813">Transport</keyword>
<dbReference type="EC" id="6.2.1.3" evidence="7"/>
<dbReference type="AlphaFoldDB" id="I1XGJ0"/>
<dbReference type="EMBL" id="CP003390">
    <property type="protein sequence ID" value="AFI83509.1"/>
    <property type="molecule type" value="Genomic_DNA"/>
</dbReference>
<keyword evidence="5" id="KW-1133">Transmembrane helix</keyword>
<protein>
    <submittedName>
        <fullName evidence="7">Long-chain-fatty-acid--CoA ligase</fullName>
        <ecNumber evidence="7">6.2.1.3</ecNumber>
    </submittedName>
</protein>
<dbReference type="Pfam" id="PF07690">
    <property type="entry name" value="MFS_1"/>
    <property type="match status" value="1"/>
</dbReference>
<keyword evidence="8" id="KW-1185">Reference proteome</keyword>
<dbReference type="eggNOG" id="COG2814">
    <property type="taxonomic scope" value="Bacteria"/>
</dbReference>
<dbReference type="Proteomes" id="UP000009144">
    <property type="component" value="Chromosome"/>
</dbReference>
<dbReference type="SUPFAM" id="SSF103473">
    <property type="entry name" value="MFS general substrate transporter"/>
    <property type="match status" value="1"/>
</dbReference>
<dbReference type="GO" id="GO:0004467">
    <property type="term" value="F:long-chain fatty acid-CoA ligase activity"/>
    <property type="evidence" value="ECO:0007669"/>
    <property type="project" value="UniProtKB-EC"/>
</dbReference>
<dbReference type="InterPro" id="IPR011701">
    <property type="entry name" value="MFS"/>
</dbReference>
<dbReference type="GO" id="GO:0005886">
    <property type="term" value="C:plasma membrane"/>
    <property type="evidence" value="ECO:0007669"/>
    <property type="project" value="UniProtKB-SubCell"/>
</dbReference>
<comment type="subcellular location">
    <subcellularLocation>
        <location evidence="1">Cell membrane</location>
        <topology evidence="1">Multi-pass membrane protein</topology>
    </subcellularLocation>
</comment>
<proteinExistence type="predicted"/>
<dbReference type="Gene3D" id="1.20.1250.20">
    <property type="entry name" value="MFS general substrate transporter like domains"/>
    <property type="match status" value="1"/>
</dbReference>
<evidence type="ECO:0000256" key="4">
    <source>
        <dbReference type="ARBA" id="ARBA00022692"/>
    </source>
</evidence>
<keyword evidence="6" id="KW-0472">Membrane</keyword>
<evidence type="ECO:0000256" key="5">
    <source>
        <dbReference type="ARBA" id="ARBA00022989"/>
    </source>
</evidence>
<accession>I1XGJ0</accession>
<reference evidence="7 8" key="1">
    <citation type="journal article" date="2012" name="J. Bacteriol.">
        <title>Complete genome sequences of Methylophaga sp. strain JAM1 and Methylophaga sp. strain JAM7.</title>
        <authorList>
            <person name="Villeneuve C."/>
            <person name="Martineau C."/>
            <person name="Mauffrey F."/>
            <person name="Villemur R."/>
        </authorList>
    </citation>
    <scope>NUCLEOTIDE SEQUENCE [LARGE SCALE GENOMIC DNA]</scope>
    <source>
        <strain evidence="7 8">JAM1</strain>
    </source>
</reference>
<keyword evidence="7" id="KW-0436">Ligase</keyword>
<dbReference type="GO" id="GO:0022857">
    <property type="term" value="F:transmembrane transporter activity"/>
    <property type="evidence" value="ECO:0007669"/>
    <property type="project" value="InterPro"/>
</dbReference>
<name>I1XGJ0_METNJ</name>
<sequence>MTLRLSSLGPFLAVAFINAMVDLGHKIIVQNTIFKIYDDAAQVGLTAVVNALILLPFILLFTPAGYLSDRFAKPGIMRWSAFSAVIVTLLITLSYYQGWFIFAFALTFVLAAQSAIYSPAKYGYIRELAGKTELAPANGFLQATTIVAILSGIFVFTILFESMLSGQVYQNEADIIRLIAPLGWCLVGLSLFELWLAWRLPILLPSQAERRFNWGAYSQGKQLKTNVKLVTTNPIIWFSILGLSLFWALSQTMLAVFPAFAKIVLSEDNTIVIQGLLACSGLGIISGSLLAGKLCRKQIHFPIIVLGALGLIVMLFLIPYLSSVWLFALAIIGFGFFGGLFIIPLNALIQMHADITQLGSVLAANNWVQNLAMISFLMLTYLVAKADTPSALFLQYLPWLAVLLIIPILIKLKRKFV</sequence>
<dbReference type="PANTHER" id="PTHR43266">
    <property type="entry name" value="MACROLIDE-EFFLUX PROTEIN"/>
    <property type="match status" value="1"/>
</dbReference>
<dbReference type="KEGG" id="mej:Q7A_663"/>
<dbReference type="RefSeq" id="WP_014705884.1">
    <property type="nucleotide sequence ID" value="NC_017857.3"/>
</dbReference>
<evidence type="ECO:0000256" key="3">
    <source>
        <dbReference type="ARBA" id="ARBA00022475"/>
    </source>
</evidence>
<dbReference type="PATRIC" id="fig|754476.3.peg.653"/>
<gene>
    <name evidence="7" type="ordered locus">Q7A_663</name>
</gene>
<keyword evidence="4" id="KW-0812">Transmembrane</keyword>